<keyword evidence="2" id="KW-1185">Reference proteome</keyword>
<evidence type="ECO:0000313" key="1">
    <source>
        <dbReference type="EMBL" id="MFD0751268.1"/>
    </source>
</evidence>
<reference evidence="2" key="1">
    <citation type="journal article" date="2019" name="Int. J. Syst. Evol. Microbiol.">
        <title>The Global Catalogue of Microorganisms (GCM) 10K type strain sequencing project: providing services to taxonomists for standard genome sequencing and annotation.</title>
        <authorList>
            <consortium name="The Broad Institute Genomics Platform"/>
            <consortium name="The Broad Institute Genome Sequencing Center for Infectious Disease"/>
            <person name="Wu L."/>
            <person name="Ma J."/>
        </authorList>
    </citation>
    <scope>NUCLEOTIDE SEQUENCE [LARGE SCALE GENOMIC DNA]</scope>
    <source>
        <strain evidence="2">CCUG 63418</strain>
    </source>
</reference>
<dbReference type="Proteomes" id="UP001596958">
    <property type="component" value="Unassembled WGS sequence"/>
</dbReference>
<organism evidence="1 2">
    <name type="scientific">Mucilaginibacter calamicampi</name>
    <dbReference type="NCBI Taxonomy" id="1302352"/>
    <lineage>
        <taxon>Bacteria</taxon>
        <taxon>Pseudomonadati</taxon>
        <taxon>Bacteroidota</taxon>
        <taxon>Sphingobacteriia</taxon>
        <taxon>Sphingobacteriales</taxon>
        <taxon>Sphingobacteriaceae</taxon>
        <taxon>Mucilaginibacter</taxon>
    </lineage>
</organism>
<dbReference type="EMBL" id="JBHTHU010000019">
    <property type="protein sequence ID" value="MFD0751268.1"/>
    <property type="molecule type" value="Genomic_DNA"/>
</dbReference>
<dbReference type="RefSeq" id="WP_377101575.1">
    <property type="nucleotide sequence ID" value="NZ_JBHTHU010000019.1"/>
</dbReference>
<gene>
    <name evidence="1" type="ORF">ACFQZS_14050</name>
</gene>
<name>A0ABW2YXS5_9SPHI</name>
<evidence type="ECO:0000313" key="2">
    <source>
        <dbReference type="Proteomes" id="UP001596958"/>
    </source>
</evidence>
<comment type="caution">
    <text evidence="1">The sequence shown here is derived from an EMBL/GenBank/DDBJ whole genome shotgun (WGS) entry which is preliminary data.</text>
</comment>
<accession>A0ABW2YXS5</accession>
<protein>
    <submittedName>
        <fullName evidence="1">Uncharacterized protein</fullName>
    </submittedName>
</protein>
<sequence>MQNELTQLIKSNVEASFLIKNNLTRALNELVEDYTSQLDSICKPMGLTCKDNVDFEERYTGFFIFKPEWEYANIGFQFQNYNRELRFGIVAKRDPGKFPNDLRIKLRALPNNNKKENDWWPWHNFAESPFADWSKVEAWKAIEDRRMLNFMKQKIEMLLAMIGNIKL</sequence>
<proteinExistence type="predicted"/>